<reference evidence="1 2" key="1">
    <citation type="submission" date="2016-12" db="EMBL/GenBank/DDBJ databases">
        <title>The draft genome sequence of Actinophytocola sp. 11-183.</title>
        <authorList>
            <person name="Wang W."/>
            <person name="Yuan L."/>
        </authorList>
    </citation>
    <scope>NUCLEOTIDE SEQUENCE [LARGE SCALE GENOMIC DNA]</scope>
    <source>
        <strain evidence="1 2">11-183</strain>
    </source>
</reference>
<dbReference type="Proteomes" id="UP000185596">
    <property type="component" value="Unassembled WGS sequence"/>
</dbReference>
<evidence type="ECO:0000313" key="1">
    <source>
        <dbReference type="EMBL" id="OLF04634.1"/>
    </source>
</evidence>
<evidence type="ECO:0008006" key="3">
    <source>
        <dbReference type="Google" id="ProtNLM"/>
    </source>
</evidence>
<gene>
    <name evidence="1" type="ORF">BU204_37630</name>
</gene>
<sequence length="273" mass="29567">MTALAEPHGGVELLVEVGEHQLLLAGGRVDEALARDAARCAHLVPSAPSKRLIGALVEHGRVDEVVEVLLRPTGWDESTSRWEHFAMCMTERGRSAELLTLLPRLRAADIDSFVARTQIDTLLADQLARENRWAEVLELLKHTSGWADTWLPRQLGRLGLTDQLRRLADTGNQTARQELVELLLAKGPVNDAVTVLRGLVEEDSAQTPDRWAPTTLAEQLSDQGDLAELGTRIATGDSFAAAVLADRACQGRVPNADQILTAGLSPDGSFPTG</sequence>
<protein>
    <recommendedName>
        <fullName evidence="3">HEAT repeat domain-containing protein</fullName>
    </recommendedName>
</protein>
<dbReference type="AlphaFoldDB" id="A0A1Q8BRB0"/>
<evidence type="ECO:0000313" key="2">
    <source>
        <dbReference type="Proteomes" id="UP000185596"/>
    </source>
</evidence>
<organism evidence="1 2">
    <name type="scientific">Actinophytocola xanthii</name>
    <dbReference type="NCBI Taxonomy" id="1912961"/>
    <lineage>
        <taxon>Bacteria</taxon>
        <taxon>Bacillati</taxon>
        <taxon>Actinomycetota</taxon>
        <taxon>Actinomycetes</taxon>
        <taxon>Pseudonocardiales</taxon>
        <taxon>Pseudonocardiaceae</taxon>
    </lineage>
</organism>
<keyword evidence="2" id="KW-1185">Reference proteome</keyword>
<dbReference type="EMBL" id="MSIE01000160">
    <property type="protein sequence ID" value="OLF04634.1"/>
    <property type="molecule type" value="Genomic_DNA"/>
</dbReference>
<name>A0A1Q8BRB0_9PSEU</name>
<proteinExistence type="predicted"/>
<accession>A0A1Q8BRB0</accession>
<comment type="caution">
    <text evidence="1">The sequence shown here is derived from an EMBL/GenBank/DDBJ whole genome shotgun (WGS) entry which is preliminary data.</text>
</comment>